<feature type="region of interest" description="Disordered" evidence="1">
    <location>
        <begin position="165"/>
        <end position="192"/>
    </location>
</feature>
<feature type="domain" description="NAD(P)-binding" evidence="2">
    <location>
        <begin position="9"/>
        <end position="204"/>
    </location>
</feature>
<organism evidence="3 4">
    <name type="scientific">Corynebacterium occultum</name>
    <dbReference type="NCBI Taxonomy" id="2675219"/>
    <lineage>
        <taxon>Bacteria</taxon>
        <taxon>Bacillati</taxon>
        <taxon>Actinomycetota</taxon>
        <taxon>Actinomycetes</taxon>
        <taxon>Mycobacteriales</taxon>
        <taxon>Corynebacteriaceae</taxon>
        <taxon>Corynebacterium</taxon>
    </lineage>
</organism>
<reference evidence="3 4" key="1">
    <citation type="submission" date="2019-11" db="EMBL/GenBank/DDBJ databases">
        <title>Complete genome sequence of Corynebacterium kalinowskii 1959, a novel Corynebacterium species isolated from soil of a small paddock in Vilsendorf, Germany.</title>
        <authorList>
            <person name="Schaffert L."/>
            <person name="Ruwe M."/>
            <person name="Milse J."/>
            <person name="Hanuschka K."/>
            <person name="Ortseifen V."/>
            <person name="Droste J."/>
            <person name="Brandt D."/>
            <person name="Schlueter L."/>
            <person name="Kutter Y."/>
            <person name="Vinke S."/>
            <person name="Viehoefer P."/>
            <person name="Jacob L."/>
            <person name="Luebke N.-C."/>
            <person name="Schulte-Berndt E."/>
            <person name="Hain C."/>
            <person name="Linder M."/>
            <person name="Schmidt P."/>
            <person name="Wollenschlaeger L."/>
            <person name="Luttermann T."/>
            <person name="Thieme E."/>
            <person name="Hassa J."/>
            <person name="Haak M."/>
            <person name="Wittchen M."/>
            <person name="Mentz A."/>
            <person name="Persicke M."/>
            <person name="Busche T."/>
            <person name="Ruckert C."/>
        </authorList>
    </citation>
    <scope>NUCLEOTIDE SEQUENCE [LARGE SCALE GENOMIC DNA]</scope>
    <source>
        <strain evidence="3 4">2039</strain>
    </source>
</reference>
<keyword evidence="3" id="KW-0456">Lyase</keyword>
<evidence type="ECO:0000313" key="4">
    <source>
        <dbReference type="Proteomes" id="UP000424462"/>
    </source>
</evidence>
<protein>
    <submittedName>
        <fullName evidence="3">Putative sugar epimerase YhfK</fullName>
        <ecNumber evidence="3">4.-.-.-</ecNumber>
    </submittedName>
</protein>
<keyword evidence="4" id="KW-1185">Reference proteome</keyword>
<evidence type="ECO:0000313" key="3">
    <source>
        <dbReference type="EMBL" id="QGU06956.1"/>
    </source>
</evidence>
<proteinExistence type="predicted"/>
<evidence type="ECO:0000256" key="1">
    <source>
        <dbReference type="SAM" id="MobiDB-lite"/>
    </source>
</evidence>
<dbReference type="Pfam" id="PF13460">
    <property type="entry name" value="NAD_binding_10"/>
    <property type="match status" value="1"/>
</dbReference>
<dbReference type="CDD" id="cd05243">
    <property type="entry name" value="SDR_a5"/>
    <property type="match status" value="1"/>
</dbReference>
<dbReference type="EMBL" id="CP046455">
    <property type="protein sequence ID" value="QGU06956.1"/>
    <property type="molecule type" value="Genomic_DNA"/>
</dbReference>
<dbReference type="Proteomes" id="UP000424462">
    <property type="component" value="Chromosome"/>
</dbReference>
<name>A0A6B8W7U6_9CORY</name>
<dbReference type="PANTHER" id="PTHR15020">
    <property type="entry name" value="FLAVIN REDUCTASE-RELATED"/>
    <property type="match status" value="1"/>
</dbReference>
<dbReference type="KEGG" id="cok:COCCU_05050"/>
<dbReference type="InterPro" id="IPR036291">
    <property type="entry name" value="NAD(P)-bd_dom_sf"/>
</dbReference>
<feature type="compositionally biased region" description="Basic and acidic residues" evidence="1">
    <location>
        <begin position="173"/>
        <end position="191"/>
    </location>
</feature>
<dbReference type="Gene3D" id="3.40.50.720">
    <property type="entry name" value="NAD(P)-binding Rossmann-like Domain"/>
    <property type="match status" value="1"/>
</dbReference>
<dbReference type="AlphaFoldDB" id="A0A6B8W7U6"/>
<dbReference type="InterPro" id="IPR016040">
    <property type="entry name" value="NAD(P)-bd_dom"/>
</dbReference>
<dbReference type="RefSeq" id="WP_156230511.1">
    <property type="nucleotide sequence ID" value="NZ_CP046455.1"/>
</dbReference>
<dbReference type="GO" id="GO:0016829">
    <property type="term" value="F:lyase activity"/>
    <property type="evidence" value="ECO:0007669"/>
    <property type="project" value="UniProtKB-KW"/>
</dbReference>
<accession>A0A6B8W7U6</accession>
<evidence type="ECO:0000259" key="2">
    <source>
        <dbReference type="Pfam" id="PF13460"/>
    </source>
</evidence>
<sequence length="226" mass="24132">MKDRIVILGGHGKVALLATPKFKEAGFEVDNIIRKPEQVTEIKRVGGNPVLLDIEQAGEAEMAEAFRDAAAVVFSAGAGGGNPERTHAVDHEAAVRSMAAAEQAGVKRYVMVSYSTSDIDPERVPESHSFFPYVRAKNEADQHLRSTTLDYTILGPGKLTLEPGSGKITLADESGRIDGRDPEGKEGDTSRDNVAAVMVQVIKENAAVGQKINFYDGTTPIAEALG</sequence>
<gene>
    <name evidence="3" type="primary">yhfK</name>
    <name evidence="3" type="ORF">COCCU_05050</name>
</gene>
<dbReference type="EC" id="4.-.-.-" evidence="3"/>
<dbReference type="PANTHER" id="PTHR15020:SF50">
    <property type="entry name" value="UPF0659 PROTEIN YMR090W"/>
    <property type="match status" value="1"/>
</dbReference>
<dbReference type="SUPFAM" id="SSF51735">
    <property type="entry name" value="NAD(P)-binding Rossmann-fold domains"/>
    <property type="match status" value="1"/>
</dbReference>